<dbReference type="InterPro" id="IPR029058">
    <property type="entry name" value="AB_hydrolase_fold"/>
</dbReference>
<dbReference type="AlphaFoldDB" id="A0A0J8B504"/>
<organism evidence="1 2">
    <name type="scientific">Beta vulgaris subsp. vulgaris</name>
    <name type="common">Beet</name>
    <dbReference type="NCBI Taxonomy" id="3555"/>
    <lineage>
        <taxon>Eukaryota</taxon>
        <taxon>Viridiplantae</taxon>
        <taxon>Streptophyta</taxon>
        <taxon>Embryophyta</taxon>
        <taxon>Tracheophyta</taxon>
        <taxon>Spermatophyta</taxon>
        <taxon>Magnoliopsida</taxon>
        <taxon>eudicotyledons</taxon>
        <taxon>Gunneridae</taxon>
        <taxon>Pentapetalae</taxon>
        <taxon>Caryophyllales</taxon>
        <taxon>Chenopodiaceae</taxon>
        <taxon>Betoideae</taxon>
        <taxon>Beta</taxon>
    </lineage>
</organism>
<evidence type="ECO:0000313" key="1">
    <source>
        <dbReference type="EMBL" id="KMS94917.1"/>
    </source>
</evidence>
<dbReference type="OrthoDB" id="408373at2759"/>
<sequence length="41" mass="4521">MIENSGVQEIREIEGADHMTMLSQPQLLCDCFIQIAAANTV</sequence>
<name>A0A0J8B504_BETVV</name>
<protein>
    <recommendedName>
        <fullName evidence="3">AB hydrolase-1 domain-containing protein</fullName>
    </recommendedName>
</protein>
<dbReference type="Proteomes" id="UP000035740">
    <property type="component" value="Unassembled WGS sequence"/>
</dbReference>
<dbReference type="Gramene" id="KMS94917">
    <property type="protein sequence ID" value="KMS94917"/>
    <property type="gene ID" value="BVRB_014150"/>
</dbReference>
<proteinExistence type="predicted"/>
<dbReference type="Gene3D" id="3.40.50.1820">
    <property type="entry name" value="alpha/beta hydrolase"/>
    <property type="match status" value="1"/>
</dbReference>
<evidence type="ECO:0008006" key="3">
    <source>
        <dbReference type="Google" id="ProtNLM"/>
    </source>
</evidence>
<evidence type="ECO:0000313" key="2">
    <source>
        <dbReference type="Proteomes" id="UP000035740"/>
    </source>
</evidence>
<keyword evidence="2" id="KW-1185">Reference proteome</keyword>
<reference evidence="1 2" key="1">
    <citation type="journal article" date="2014" name="Nature">
        <title>The genome of the recently domesticated crop plant sugar beet (Beta vulgaris).</title>
        <authorList>
            <person name="Dohm J.C."/>
            <person name="Minoche A.E."/>
            <person name="Holtgrawe D."/>
            <person name="Capella-Gutierrez S."/>
            <person name="Zakrzewski F."/>
            <person name="Tafer H."/>
            <person name="Rupp O."/>
            <person name="Sorensen T.R."/>
            <person name="Stracke R."/>
            <person name="Reinhardt R."/>
            <person name="Goesmann A."/>
            <person name="Kraft T."/>
            <person name="Schulz B."/>
            <person name="Stadler P.F."/>
            <person name="Schmidt T."/>
            <person name="Gabaldon T."/>
            <person name="Lehrach H."/>
            <person name="Weisshaar B."/>
            <person name="Himmelbauer H."/>
        </authorList>
    </citation>
    <scope>NUCLEOTIDE SEQUENCE [LARGE SCALE GENOMIC DNA]</scope>
    <source>
        <tissue evidence="1">Taproot</tissue>
    </source>
</reference>
<dbReference type="ExpressionAtlas" id="A0A0J8B504">
    <property type="expression patterns" value="baseline"/>
</dbReference>
<accession>A0A0J8B504</accession>
<dbReference type="EMBL" id="KQ090684">
    <property type="protein sequence ID" value="KMS94917.1"/>
    <property type="molecule type" value="Genomic_DNA"/>
</dbReference>
<gene>
    <name evidence="1" type="ORF">BVRB_014150</name>
</gene>